<name>A0A843ACC7_9CREN</name>
<keyword evidence="1" id="KW-0812">Transmembrane</keyword>
<dbReference type="Proteomes" id="UP000652307">
    <property type="component" value="Unassembled WGS sequence"/>
</dbReference>
<feature type="transmembrane region" description="Helical" evidence="1">
    <location>
        <begin position="38"/>
        <end position="62"/>
    </location>
</feature>
<sequence length="140" mass="16261">MRKKCGFLFKFTAFLLQFVISGSSLLAALFYLSSYYTLSYFFLFLYVFMNLLQSLVHIFIYTNFSGEQISLKRGLGITALSLLTLGSYPLALYAGRKARNALFILSIALSLSFMSSYWYYLFLDKMFSRREEYQGIIFSM</sequence>
<comment type="caution">
    <text evidence="2">The sequence shown here is derived from an EMBL/GenBank/DDBJ whole genome shotgun (WGS) entry which is preliminary data.</text>
</comment>
<organism evidence="2 3">
    <name type="scientific">Fervidicoccus fontis</name>
    <dbReference type="NCBI Taxonomy" id="683846"/>
    <lineage>
        <taxon>Archaea</taxon>
        <taxon>Thermoproteota</taxon>
        <taxon>Thermoprotei</taxon>
        <taxon>Fervidicoccales</taxon>
        <taxon>Fervidicoccaceae</taxon>
        <taxon>Fervidicoccus</taxon>
    </lineage>
</organism>
<feature type="transmembrane region" description="Helical" evidence="1">
    <location>
        <begin position="7"/>
        <end position="32"/>
    </location>
</feature>
<keyword evidence="1" id="KW-0472">Membrane</keyword>
<feature type="transmembrane region" description="Helical" evidence="1">
    <location>
        <begin position="74"/>
        <end position="95"/>
    </location>
</feature>
<proteinExistence type="predicted"/>
<protein>
    <submittedName>
        <fullName evidence="2">Uncharacterized protein</fullName>
    </submittedName>
</protein>
<keyword evidence="1" id="KW-1133">Transmembrane helix</keyword>
<accession>A0A843ACC7</accession>
<dbReference type="EMBL" id="JADEZV010000001">
    <property type="protein sequence ID" value="MBE9390747.1"/>
    <property type="molecule type" value="Genomic_DNA"/>
</dbReference>
<dbReference type="GeneID" id="12450497"/>
<dbReference type="RefSeq" id="WP_014558519.1">
    <property type="nucleotide sequence ID" value="NZ_JADEZV010000001.1"/>
</dbReference>
<evidence type="ECO:0000313" key="2">
    <source>
        <dbReference type="EMBL" id="MBE9390747.1"/>
    </source>
</evidence>
<dbReference type="AlphaFoldDB" id="A0A843ACC7"/>
<evidence type="ECO:0000256" key="1">
    <source>
        <dbReference type="SAM" id="Phobius"/>
    </source>
</evidence>
<evidence type="ECO:0000313" key="3">
    <source>
        <dbReference type="Proteomes" id="UP000652307"/>
    </source>
</evidence>
<gene>
    <name evidence="2" type="ORF">IOK49_01425</name>
</gene>
<reference evidence="2" key="1">
    <citation type="submission" date="2020-10" db="EMBL/GenBank/DDBJ databases">
        <title>Fervidococcus fontis strain 3639Fd - the first crenarchaeon capable of growth on lipids.</title>
        <authorList>
            <person name="Kochetkova T.V."/>
            <person name="Elcheninov A.G."/>
            <person name="Toschakov S.V."/>
            <person name="Kublanov I.V."/>
        </authorList>
    </citation>
    <scope>NUCLEOTIDE SEQUENCE</scope>
    <source>
        <strain evidence="2">3639Fd</strain>
    </source>
</reference>
<feature type="transmembrane region" description="Helical" evidence="1">
    <location>
        <begin position="101"/>
        <end position="120"/>
    </location>
</feature>